<dbReference type="InterPro" id="IPR006140">
    <property type="entry name" value="D-isomer_DH_NAD-bd"/>
</dbReference>
<dbReference type="InterPro" id="IPR006139">
    <property type="entry name" value="D-isomer_2_OHA_DH_cat_dom"/>
</dbReference>
<feature type="domain" description="D-isomer specific 2-hydroxyacid dehydrogenase NAD-binding" evidence="6">
    <location>
        <begin position="109"/>
        <end position="288"/>
    </location>
</feature>
<name>A0A557RJ54_9GAMM</name>
<evidence type="ECO:0000256" key="2">
    <source>
        <dbReference type="ARBA" id="ARBA00023002"/>
    </source>
</evidence>
<dbReference type="Proteomes" id="UP000316688">
    <property type="component" value="Unassembled WGS sequence"/>
</dbReference>
<evidence type="ECO:0000313" key="7">
    <source>
        <dbReference type="EMBL" id="TVO65179.1"/>
    </source>
</evidence>
<comment type="similarity">
    <text evidence="1 4">Belongs to the D-isomer specific 2-hydroxyacid dehydrogenase family.</text>
</comment>
<evidence type="ECO:0000256" key="4">
    <source>
        <dbReference type="RuleBase" id="RU003719"/>
    </source>
</evidence>
<proteinExistence type="inferred from homology"/>
<organism evidence="7 8">
    <name type="scientific">Spiribacter aquaticus</name>
    <dbReference type="NCBI Taxonomy" id="1935996"/>
    <lineage>
        <taxon>Bacteria</taxon>
        <taxon>Pseudomonadati</taxon>
        <taxon>Pseudomonadota</taxon>
        <taxon>Gammaproteobacteria</taxon>
        <taxon>Chromatiales</taxon>
        <taxon>Ectothiorhodospiraceae</taxon>
        <taxon>Spiribacter</taxon>
    </lineage>
</organism>
<keyword evidence="3" id="KW-0520">NAD</keyword>
<comment type="caution">
    <text evidence="7">The sequence shown here is derived from an EMBL/GenBank/DDBJ whole genome shotgun (WGS) entry which is preliminary data.</text>
</comment>
<dbReference type="SUPFAM" id="SSF52283">
    <property type="entry name" value="Formate/glycerate dehydrogenase catalytic domain-like"/>
    <property type="match status" value="1"/>
</dbReference>
<evidence type="ECO:0000259" key="5">
    <source>
        <dbReference type="Pfam" id="PF00389"/>
    </source>
</evidence>
<dbReference type="PANTHER" id="PTHR43761">
    <property type="entry name" value="D-ISOMER SPECIFIC 2-HYDROXYACID DEHYDROGENASE FAMILY PROTEIN (AFU_ORTHOLOGUE AFUA_1G13630)"/>
    <property type="match status" value="1"/>
</dbReference>
<dbReference type="RefSeq" id="WP_144347365.1">
    <property type="nucleotide sequence ID" value="NZ_VMKP01000002.1"/>
</dbReference>
<dbReference type="SUPFAM" id="SSF51735">
    <property type="entry name" value="NAD(P)-binding Rossmann-fold domains"/>
    <property type="match status" value="1"/>
</dbReference>
<sequence>MSETVFLDRDTLDRGDLDLSALADLSDAWRPVGRTAPDALSETIGEARIAITNKCVIGAPTLDACPQLALINVVATGVNNIDVEAARARGVTVTHCRGYGTEAVSQHAITLMLALSTRLVDYHQAVQRGRWAQSPDFCLLDYPIRELAGQTLVVVGYGDLGAEVAHKAEALGMTVQLAERPGVADPRPGRLSFEAGVECADVLTLHCPLTDATHRMIDARVLGRMKSTALLINTARGGLIDEPALAHALRTGGIGGAGLDVLSAEPPVNGNPLLAPGLPNLIITPHSAWGSRRARQRIVEQSIENLRAWMAGAPIRCVT</sequence>
<keyword evidence="2 4" id="KW-0560">Oxidoreductase</keyword>
<dbReference type="PANTHER" id="PTHR43761:SF1">
    <property type="entry name" value="D-ISOMER SPECIFIC 2-HYDROXYACID DEHYDROGENASE CATALYTIC DOMAIN-CONTAINING PROTEIN-RELATED"/>
    <property type="match status" value="1"/>
</dbReference>
<evidence type="ECO:0000256" key="3">
    <source>
        <dbReference type="ARBA" id="ARBA00023027"/>
    </source>
</evidence>
<evidence type="ECO:0000313" key="8">
    <source>
        <dbReference type="Proteomes" id="UP000316688"/>
    </source>
</evidence>
<evidence type="ECO:0000256" key="1">
    <source>
        <dbReference type="ARBA" id="ARBA00005854"/>
    </source>
</evidence>
<dbReference type="InterPro" id="IPR036291">
    <property type="entry name" value="NAD(P)-bd_dom_sf"/>
</dbReference>
<dbReference type="GO" id="GO:0051287">
    <property type="term" value="F:NAD binding"/>
    <property type="evidence" value="ECO:0007669"/>
    <property type="project" value="InterPro"/>
</dbReference>
<accession>A0A557RJ54</accession>
<evidence type="ECO:0000259" key="6">
    <source>
        <dbReference type="Pfam" id="PF02826"/>
    </source>
</evidence>
<gene>
    <name evidence="7" type="ORF">FPL11_03555</name>
</gene>
<protein>
    <submittedName>
        <fullName evidence="7">D-2-hydroxyacid dehydrogenase</fullName>
    </submittedName>
</protein>
<dbReference type="InterPro" id="IPR050418">
    <property type="entry name" value="D-iso_2-hydroxyacid_DH_PdxB"/>
</dbReference>
<keyword evidence="8" id="KW-1185">Reference proteome</keyword>
<dbReference type="Pfam" id="PF02826">
    <property type="entry name" value="2-Hacid_dh_C"/>
    <property type="match status" value="1"/>
</dbReference>
<feature type="domain" description="D-isomer specific 2-hydroxyacid dehydrogenase catalytic" evidence="5">
    <location>
        <begin position="38"/>
        <end position="315"/>
    </location>
</feature>
<dbReference type="Pfam" id="PF00389">
    <property type="entry name" value="2-Hacid_dh"/>
    <property type="match status" value="1"/>
</dbReference>
<dbReference type="EMBL" id="VMKP01000002">
    <property type="protein sequence ID" value="TVO65179.1"/>
    <property type="molecule type" value="Genomic_DNA"/>
</dbReference>
<reference evidence="7 8" key="1">
    <citation type="submission" date="2019-07" db="EMBL/GenBank/DDBJ databases">
        <title>Reclasification of Spiribacter aquaticus.</title>
        <authorList>
            <person name="Leon M.J."/>
            <person name="Sanchez-Porro C."/>
            <person name="Ventosa A."/>
        </authorList>
    </citation>
    <scope>NUCLEOTIDE SEQUENCE [LARGE SCALE GENOMIC DNA]</scope>
    <source>
        <strain evidence="7 8">SP30</strain>
    </source>
</reference>
<dbReference type="Gene3D" id="3.40.50.720">
    <property type="entry name" value="NAD(P)-binding Rossmann-like Domain"/>
    <property type="match status" value="2"/>
</dbReference>
<dbReference type="PROSITE" id="PS00671">
    <property type="entry name" value="D_2_HYDROXYACID_DH_3"/>
    <property type="match status" value="1"/>
</dbReference>
<dbReference type="GO" id="GO:0016616">
    <property type="term" value="F:oxidoreductase activity, acting on the CH-OH group of donors, NAD or NADP as acceptor"/>
    <property type="evidence" value="ECO:0007669"/>
    <property type="project" value="InterPro"/>
</dbReference>
<dbReference type="InterPro" id="IPR029753">
    <property type="entry name" value="D-isomer_DH_CS"/>
</dbReference>
<dbReference type="AlphaFoldDB" id="A0A557RJ54"/>
<dbReference type="CDD" id="cd12162">
    <property type="entry name" value="2-Hacid_dh_4"/>
    <property type="match status" value="1"/>
</dbReference>